<evidence type="ECO:0000313" key="1">
    <source>
        <dbReference type="EMBL" id="VVC33883.1"/>
    </source>
</evidence>
<protein>
    <recommendedName>
        <fullName evidence="3">Reverse transcriptase domain</fullName>
    </recommendedName>
</protein>
<proteinExistence type="predicted"/>
<dbReference type="PANTHER" id="PTHR19446">
    <property type="entry name" value="REVERSE TRANSCRIPTASES"/>
    <property type="match status" value="1"/>
</dbReference>
<dbReference type="AlphaFoldDB" id="A0A5E4MTZ4"/>
<evidence type="ECO:0000313" key="2">
    <source>
        <dbReference type="Proteomes" id="UP000325440"/>
    </source>
</evidence>
<sequence length="245" mass="28863">MDIEYQKGNVGDPLNKKWENIKSAIKKAAKKEKKEPRKAWIDKEIVNRKARKAKEEWLEQQCSEIDELFKVNKIDYAYQKIQQFVGKRKRNCTNIRDKNGKLLVDDENIIKRWKEYIEELYEGEKLEEITTDEEETKLPILKSEFELPLHDLKQNKTPGIDNITAELLQCASTKIKYVLYKLTQDIYEKGDVPDDNRKSIIVTIPKKSGTNFCEQFRTLSLLTHVSKILTKVMNRRIEGKVEPFK</sequence>
<reference evidence="1 2" key="1">
    <citation type="submission" date="2019-08" db="EMBL/GenBank/DDBJ databases">
        <authorList>
            <person name="Alioto T."/>
            <person name="Alioto T."/>
            <person name="Gomez Garrido J."/>
        </authorList>
    </citation>
    <scope>NUCLEOTIDE SEQUENCE [LARGE SCALE GENOMIC DNA]</scope>
</reference>
<keyword evidence="2" id="KW-1185">Reference proteome</keyword>
<dbReference type="Proteomes" id="UP000325440">
    <property type="component" value="Unassembled WGS sequence"/>
</dbReference>
<dbReference type="OrthoDB" id="6609240at2759"/>
<gene>
    <name evidence="1" type="ORF">CINCED_3A000978</name>
</gene>
<name>A0A5E4MTZ4_9HEMI</name>
<evidence type="ECO:0008006" key="3">
    <source>
        <dbReference type="Google" id="ProtNLM"/>
    </source>
</evidence>
<dbReference type="EMBL" id="CABPRJ010000978">
    <property type="protein sequence ID" value="VVC33883.1"/>
    <property type="molecule type" value="Genomic_DNA"/>
</dbReference>
<organism evidence="1 2">
    <name type="scientific">Cinara cedri</name>
    <dbReference type="NCBI Taxonomy" id="506608"/>
    <lineage>
        <taxon>Eukaryota</taxon>
        <taxon>Metazoa</taxon>
        <taxon>Ecdysozoa</taxon>
        <taxon>Arthropoda</taxon>
        <taxon>Hexapoda</taxon>
        <taxon>Insecta</taxon>
        <taxon>Pterygota</taxon>
        <taxon>Neoptera</taxon>
        <taxon>Paraneoptera</taxon>
        <taxon>Hemiptera</taxon>
        <taxon>Sternorrhyncha</taxon>
        <taxon>Aphidomorpha</taxon>
        <taxon>Aphidoidea</taxon>
        <taxon>Aphididae</taxon>
        <taxon>Lachninae</taxon>
        <taxon>Cinara</taxon>
    </lineage>
</organism>
<accession>A0A5E4MTZ4</accession>